<dbReference type="AlphaFoldDB" id="A0A1J5SU20"/>
<dbReference type="EMBL" id="MLJW01000065">
    <property type="protein sequence ID" value="OIR03534.1"/>
    <property type="molecule type" value="Genomic_DNA"/>
</dbReference>
<keyword evidence="3" id="KW-0375">Hydrogen ion transport</keyword>
<evidence type="ECO:0000256" key="4">
    <source>
        <dbReference type="ARBA" id="ARBA00023065"/>
    </source>
</evidence>
<proteinExistence type="inferred from homology"/>
<evidence type="ECO:0000256" key="1">
    <source>
        <dbReference type="ARBA" id="ARBA00004370"/>
    </source>
</evidence>
<comment type="subcellular location">
    <subcellularLocation>
        <location evidence="1">Membrane</location>
    </subcellularLocation>
</comment>
<evidence type="ECO:0000256" key="3">
    <source>
        <dbReference type="ARBA" id="ARBA00022781"/>
    </source>
</evidence>
<dbReference type="GO" id="GO:0046933">
    <property type="term" value="F:proton-transporting ATP synthase activity, rotational mechanism"/>
    <property type="evidence" value="ECO:0007669"/>
    <property type="project" value="InterPro"/>
</dbReference>
<dbReference type="Gene3D" id="1.10.520.20">
    <property type="entry name" value="N-terminal domain of the delta subunit of the F1F0-ATP synthase"/>
    <property type="match status" value="1"/>
</dbReference>
<comment type="caution">
    <text evidence="7">The sequence shown here is derived from an EMBL/GenBank/DDBJ whole genome shotgun (WGS) entry which is preliminary data.</text>
</comment>
<gene>
    <name evidence="7" type="primary">atpH_7</name>
    <name evidence="7" type="ORF">GALL_143930</name>
</gene>
<keyword evidence="5" id="KW-0472">Membrane</keyword>
<dbReference type="NCBIfam" id="NF004402">
    <property type="entry name" value="PRK05758.2-2"/>
    <property type="match status" value="1"/>
</dbReference>
<protein>
    <submittedName>
        <fullName evidence="7">ATP synthase subunit delta</fullName>
    </submittedName>
</protein>
<reference evidence="7" key="1">
    <citation type="submission" date="2016-10" db="EMBL/GenBank/DDBJ databases">
        <title>Sequence of Gallionella enrichment culture.</title>
        <authorList>
            <person name="Poehlein A."/>
            <person name="Muehling M."/>
            <person name="Daniel R."/>
        </authorList>
    </citation>
    <scope>NUCLEOTIDE SEQUENCE</scope>
</reference>
<dbReference type="GO" id="GO:0016020">
    <property type="term" value="C:membrane"/>
    <property type="evidence" value="ECO:0007669"/>
    <property type="project" value="UniProtKB-SubCell"/>
</dbReference>
<dbReference type="PRINTS" id="PR00125">
    <property type="entry name" value="ATPASEDELTA"/>
</dbReference>
<dbReference type="SUPFAM" id="SSF47928">
    <property type="entry name" value="N-terminal domain of the delta subunit of the F1F0-ATP synthase"/>
    <property type="match status" value="1"/>
</dbReference>
<keyword evidence="2" id="KW-0813">Transport</keyword>
<evidence type="ECO:0000256" key="6">
    <source>
        <dbReference type="ARBA" id="ARBA00023310"/>
    </source>
</evidence>
<dbReference type="NCBIfam" id="TIGR01145">
    <property type="entry name" value="ATP_synt_delta"/>
    <property type="match status" value="1"/>
</dbReference>
<evidence type="ECO:0000256" key="2">
    <source>
        <dbReference type="ARBA" id="ARBA00022448"/>
    </source>
</evidence>
<name>A0A1J5SU20_9ZZZZ</name>
<dbReference type="HAMAP" id="MF_01416">
    <property type="entry name" value="ATP_synth_delta_bact"/>
    <property type="match status" value="1"/>
</dbReference>
<evidence type="ECO:0000313" key="7">
    <source>
        <dbReference type="EMBL" id="OIR03534.1"/>
    </source>
</evidence>
<dbReference type="InterPro" id="IPR026015">
    <property type="entry name" value="ATP_synth_OSCP/delta_N_sf"/>
</dbReference>
<sequence>MAENVTVARPYAEAAFQLAKTGNALSGWAEALARMAAVASDPDMRACIDNPRLSSQDLARFFLGVVGDGLPIEQQNFVRVLVDNGRLGVLPEICEQFLLLKNGCEGTKEAQVTSAFPIDAAGLAKLVAELERRFQCKIQASVSIDPELIGGVRIAVGDQVIDASVRGKLAAMSAALQN</sequence>
<keyword evidence="6" id="KW-0066">ATP synthesis</keyword>
<organism evidence="7">
    <name type="scientific">mine drainage metagenome</name>
    <dbReference type="NCBI Taxonomy" id="410659"/>
    <lineage>
        <taxon>unclassified sequences</taxon>
        <taxon>metagenomes</taxon>
        <taxon>ecological metagenomes</taxon>
    </lineage>
</organism>
<dbReference type="InterPro" id="IPR000711">
    <property type="entry name" value="ATPase_OSCP/dsu"/>
</dbReference>
<dbReference type="PANTHER" id="PTHR11910">
    <property type="entry name" value="ATP SYNTHASE DELTA CHAIN"/>
    <property type="match status" value="1"/>
</dbReference>
<dbReference type="Pfam" id="PF00213">
    <property type="entry name" value="OSCP"/>
    <property type="match status" value="1"/>
</dbReference>
<keyword evidence="4" id="KW-0406">Ion transport</keyword>
<accession>A0A1J5SU20</accession>
<evidence type="ECO:0000256" key="5">
    <source>
        <dbReference type="ARBA" id="ARBA00023136"/>
    </source>
</evidence>